<sequence>MYSLTILECTVGGNANESTASVSFTGTKQMLHSLTPLAKRRLAFSRVIKTTSLHLVATPCMVWDTARVEKMLLLMMACKTIKTKEKQHCLRKMSTCFFQLFVRLHYVV</sequence>
<accession>A0A6U6CMS5</accession>
<gene>
    <name evidence="1" type="ORF">OAUR00152_LOCUS3389</name>
    <name evidence="2" type="ORF">OAUR00152_LOCUS3390</name>
    <name evidence="3" type="ORF">OAUR00152_LOCUS3392</name>
    <name evidence="4" type="ORF">OAUR00152_LOCUS3393</name>
</gene>
<evidence type="ECO:0000313" key="2">
    <source>
        <dbReference type="EMBL" id="CAE2207884.1"/>
    </source>
</evidence>
<dbReference type="EMBL" id="HBKQ01004913">
    <property type="protein sequence ID" value="CAE2207879.1"/>
    <property type="molecule type" value="Transcribed_RNA"/>
</dbReference>
<dbReference type="EMBL" id="HBKQ01004916">
    <property type="protein sequence ID" value="CAE2207886.1"/>
    <property type="molecule type" value="Transcribed_RNA"/>
</dbReference>
<dbReference type="AlphaFoldDB" id="A0A6U6CMS5"/>
<evidence type="ECO:0000313" key="4">
    <source>
        <dbReference type="EMBL" id="CAE2207889.1"/>
    </source>
</evidence>
<name>A0A6U6CMS5_9STRA</name>
<dbReference type="EMBL" id="HBKQ01004914">
    <property type="protein sequence ID" value="CAE2207884.1"/>
    <property type="molecule type" value="Transcribed_RNA"/>
</dbReference>
<organism evidence="2">
    <name type="scientific">Odontella aurita</name>
    <dbReference type="NCBI Taxonomy" id="265563"/>
    <lineage>
        <taxon>Eukaryota</taxon>
        <taxon>Sar</taxon>
        <taxon>Stramenopiles</taxon>
        <taxon>Ochrophyta</taxon>
        <taxon>Bacillariophyta</taxon>
        <taxon>Mediophyceae</taxon>
        <taxon>Biddulphiophycidae</taxon>
        <taxon>Eupodiscales</taxon>
        <taxon>Odontellaceae</taxon>
        <taxon>Odontella</taxon>
    </lineage>
</organism>
<reference evidence="2" key="1">
    <citation type="submission" date="2021-01" db="EMBL/GenBank/DDBJ databases">
        <authorList>
            <person name="Corre E."/>
            <person name="Pelletier E."/>
            <person name="Niang G."/>
            <person name="Scheremetjew M."/>
            <person name="Finn R."/>
            <person name="Kale V."/>
            <person name="Holt S."/>
            <person name="Cochrane G."/>
            <person name="Meng A."/>
            <person name="Brown T."/>
            <person name="Cohen L."/>
        </authorList>
    </citation>
    <scope>NUCLEOTIDE SEQUENCE</scope>
    <source>
        <strain evidence="2">Isolate 1302-5</strain>
    </source>
</reference>
<dbReference type="EMBL" id="HBKQ01004917">
    <property type="protein sequence ID" value="CAE2207889.1"/>
    <property type="molecule type" value="Transcribed_RNA"/>
</dbReference>
<evidence type="ECO:0000313" key="3">
    <source>
        <dbReference type="EMBL" id="CAE2207886.1"/>
    </source>
</evidence>
<proteinExistence type="predicted"/>
<evidence type="ECO:0000313" key="1">
    <source>
        <dbReference type="EMBL" id="CAE2207879.1"/>
    </source>
</evidence>
<protein>
    <submittedName>
        <fullName evidence="2">Uncharacterized protein</fullName>
    </submittedName>
</protein>